<evidence type="ECO:0000313" key="1">
    <source>
        <dbReference type="EMBL" id="RRT69939.1"/>
    </source>
</evidence>
<evidence type="ECO:0000313" key="2">
    <source>
        <dbReference type="Proteomes" id="UP000287651"/>
    </source>
</evidence>
<gene>
    <name evidence="1" type="ORF">B296_00036870</name>
</gene>
<organism evidence="1 2">
    <name type="scientific">Ensete ventricosum</name>
    <name type="common">Abyssinian banana</name>
    <name type="synonym">Musa ensete</name>
    <dbReference type="NCBI Taxonomy" id="4639"/>
    <lineage>
        <taxon>Eukaryota</taxon>
        <taxon>Viridiplantae</taxon>
        <taxon>Streptophyta</taxon>
        <taxon>Embryophyta</taxon>
        <taxon>Tracheophyta</taxon>
        <taxon>Spermatophyta</taxon>
        <taxon>Magnoliopsida</taxon>
        <taxon>Liliopsida</taxon>
        <taxon>Zingiberales</taxon>
        <taxon>Musaceae</taxon>
        <taxon>Ensete</taxon>
    </lineage>
</organism>
<accession>A0A427A106</accession>
<comment type="caution">
    <text evidence="1">The sequence shown here is derived from an EMBL/GenBank/DDBJ whole genome shotgun (WGS) entry which is preliminary data.</text>
</comment>
<reference evidence="1 2" key="1">
    <citation type="journal article" date="2014" name="Agronomy (Basel)">
        <title>A Draft Genome Sequence for Ensete ventricosum, the Drought-Tolerant Tree Against Hunger.</title>
        <authorList>
            <person name="Harrison J."/>
            <person name="Moore K.A."/>
            <person name="Paszkiewicz K."/>
            <person name="Jones T."/>
            <person name="Grant M."/>
            <person name="Ambacheew D."/>
            <person name="Muzemil S."/>
            <person name="Studholme D.J."/>
        </authorList>
    </citation>
    <scope>NUCLEOTIDE SEQUENCE [LARGE SCALE GENOMIC DNA]</scope>
</reference>
<name>A0A427A106_ENSVE</name>
<dbReference type="EMBL" id="AMZH03004179">
    <property type="protein sequence ID" value="RRT69939.1"/>
    <property type="molecule type" value="Genomic_DNA"/>
</dbReference>
<sequence>MTNLEELSQLPYACRRLWRPVGSERREQRPRPQCEVSYVLGRLNLRTCLQKATPSSDPFTSSITMENMHLRTEISFDFALITEVYSRKTRHGDRGIGMVSMDTLKGYWSRPSERQTPPVKIKGERKQVERAQQRGCVEAFKKDVAMHSPLLTQLMWEIAIQ</sequence>
<protein>
    <submittedName>
        <fullName evidence="1">Uncharacterized protein</fullName>
    </submittedName>
</protein>
<proteinExistence type="predicted"/>
<dbReference type="Proteomes" id="UP000287651">
    <property type="component" value="Unassembled WGS sequence"/>
</dbReference>
<dbReference type="AlphaFoldDB" id="A0A427A106"/>